<evidence type="ECO:0000313" key="3">
    <source>
        <dbReference type="EMBL" id="GFG78554.1"/>
    </source>
</evidence>
<sequence>MATIVTQPLRSDPAEGTTSSDFKPVGIAVAAIWAIGLVLGIIALATGHLGVALMTLSIAVVAPFVGLAWTSFFGSFPTPFDEMDQHRFD</sequence>
<keyword evidence="2" id="KW-1133">Transmembrane helix</keyword>
<dbReference type="RefSeq" id="WP_174814836.1">
    <property type="nucleotide sequence ID" value="NZ_BLKX01000001.1"/>
</dbReference>
<feature type="transmembrane region" description="Helical" evidence="2">
    <location>
        <begin position="25"/>
        <end position="44"/>
    </location>
</feature>
<proteinExistence type="predicted"/>
<feature type="region of interest" description="Disordered" evidence="1">
    <location>
        <begin position="1"/>
        <end position="21"/>
    </location>
</feature>
<accession>A0ABQ1C2B9</accession>
<dbReference type="EMBL" id="BLKX01000001">
    <property type="protein sequence ID" value="GFG78554.1"/>
    <property type="molecule type" value="Genomic_DNA"/>
</dbReference>
<organism evidence="3 4">
    <name type="scientific">Mycobacterium paragordonae</name>
    <dbReference type="NCBI Taxonomy" id="1389713"/>
    <lineage>
        <taxon>Bacteria</taxon>
        <taxon>Bacillati</taxon>
        <taxon>Actinomycetota</taxon>
        <taxon>Actinomycetes</taxon>
        <taxon>Mycobacteriales</taxon>
        <taxon>Mycobacteriaceae</taxon>
        <taxon>Mycobacterium</taxon>
    </lineage>
</organism>
<feature type="transmembrane region" description="Helical" evidence="2">
    <location>
        <begin position="51"/>
        <end position="73"/>
    </location>
</feature>
<evidence type="ECO:0000256" key="2">
    <source>
        <dbReference type="SAM" id="Phobius"/>
    </source>
</evidence>
<dbReference type="Proteomes" id="UP000465240">
    <property type="component" value="Unassembled WGS sequence"/>
</dbReference>
<reference evidence="3 4" key="1">
    <citation type="journal article" date="2019" name="Emerg. Microbes Infect.">
        <title>Comprehensive subspecies identification of 175 nontuberculous mycobacteria species based on 7547 genomic profiles.</title>
        <authorList>
            <person name="Matsumoto Y."/>
            <person name="Kinjo T."/>
            <person name="Motooka D."/>
            <person name="Nabeya D."/>
            <person name="Jung N."/>
            <person name="Uechi K."/>
            <person name="Horii T."/>
            <person name="Iida T."/>
            <person name="Fujita J."/>
            <person name="Nakamura S."/>
        </authorList>
    </citation>
    <scope>NUCLEOTIDE SEQUENCE [LARGE SCALE GENOMIC DNA]</scope>
    <source>
        <strain evidence="3 4">JCM 18565</strain>
    </source>
</reference>
<keyword evidence="4" id="KW-1185">Reference proteome</keyword>
<protein>
    <submittedName>
        <fullName evidence="3">Uncharacterized protein</fullName>
    </submittedName>
</protein>
<evidence type="ECO:0000256" key="1">
    <source>
        <dbReference type="SAM" id="MobiDB-lite"/>
    </source>
</evidence>
<name>A0ABQ1C2B9_9MYCO</name>
<comment type="caution">
    <text evidence="3">The sequence shown here is derived from an EMBL/GenBank/DDBJ whole genome shotgun (WGS) entry which is preliminary data.</text>
</comment>
<evidence type="ECO:0000313" key="4">
    <source>
        <dbReference type="Proteomes" id="UP000465240"/>
    </source>
</evidence>
<gene>
    <name evidence="3" type="ORF">MPRG_18300</name>
</gene>
<keyword evidence="2" id="KW-0472">Membrane</keyword>
<keyword evidence="2" id="KW-0812">Transmembrane</keyword>